<evidence type="ECO:0000313" key="2">
    <source>
        <dbReference type="Proteomes" id="UP001630127"/>
    </source>
</evidence>
<dbReference type="Proteomes" id="UP001630127">
    <property type="component" value="Unassembled WGS sequence"/>
</dbReference>
<dbReference type="AlphaFoldDB" id="A0ABD2XW48"/>
<reference evidence="1 2" key="1">
    <citation type="submission" date="2024-11" db="EMBL/GenBank/DDBJ databases">
        <title>A near-complete genome assembly of Cinchona calisaya.</title>
        <authorList>
            <person name="Lian D.C."/>
            <person name="Zhao X.W."/>
            <person name="Wei L."/>
        </authorList>
    </citation>
    <scope>NUCLEOTIDE SEQUENCE [LARGE SCALE GENOMIC DNA]</scope>
    <source>
        <tissue evidence="1">Nenye</tissue>
    </source>
</reference>
<accession>A0ABD2XW48</accession>
<evidence type="ECO:0000313" key="1">
    <source>
        <dbReference type="EMBL" id="KAL3498991.1"/>
    </source>
</evidence>
<dbReference type="PANTHER" id="PTHR35751:SF3">
    <property type="entry name" value="OS06G0530200 PROTEIN"/>
    <property type="match status" value="1"/>
</dbReference>
<keyword evidence="2" id="KW-1185">Reference proteome</keyword>
<sequence length="100" mass="10724">MYSVSVNPRSLLDPLPAISKLVVGLPCKCGKQGSSSQTQKTSASEGAPRTFFSMLPNLTPGGKAADQPKRTPVSQEEIEAILDVASLLFLSYMIWLILNS</sequence>
<comment type="caution">
    <text evidence="1">The sequence shown here is derived from an EMBL/GenBank/DDBJ whole genome shotgun (WGS) entry which is preliminary data.</text>
</comment>
<dbReference type="EMBL" id="JBJUIK010000017">
    <property type="protein sequence ID" value="KAL3498991.1"/>
    <property type="molecule type" value="Genomic_DNA"/>
</dbReference>
<name>A0ABD2XW48_9GENT</name>
<protein>
    <submittedName>
        <fullName evidence="1">Uncharacterized protein</fullName>
    </submittedName>
</protein>
<proteinExistence type="predicted"/>
<organism evidence="1 2">
    <name type="scientific">Cinchona calisaya</name>
    <dbReference type="NCBI Taxonomy" id="153742"/>
    <lineage>
        <taxon>Eukaryota</taxon>
        <taxon>Viridiplantae</taxon>
        <taxon>Streptophyta</taxon>
        <taxon>Embryophyta</taxon>
        <taxon>Tracheophyta</taxon>
        <taxon>Spermatophyta</taxon>
        <taxon>Magnoliopsida</taxon>
        <taxon>eudicotyledons</taxon>
        <taxon>Gunneridae</taxon>
        <taxon>Pentapetalae</taxon>
        <taxon>asterids</taxon>
        <taxon>lamiids</taxon>
        <taxon>Gentianales</taxon>
        <taxon>Rubiaceae</taxon>
        <taxon>Cinchonoideae</taxon>
        <taxon>Cinchoneae</taxon>
        <taxon>Cinchona</taxon>
    </lineage>
</organism>
<dbReference type="PANTHER" id="PTHR35751">
    <property type="match status" value="1"/>
</dbReference>
<gene>
    <name evidence="1" type="ORF">ACH5RR_041723</name>
</gene>